<dbReference type="EMBL" id="SNZE01000001">
    <property type="protein sequence ID" value="TDR33137.1"/>
    <property type="molecule type" value="Genomic_DNA"/>
</dbReference>
<dbReference type="Gene3D" id="3.40.50.1360">
    <property type="match status" value="1"/>
</dbReference>
<dbReference type="InterPro" id="IPR037171">
    <property type="entry name" value="NagB/RpiA_transferase-like"/>
</dbReference>
<dbReference type="SUPFAM" id="SSF75445">
    <property type="entry name" value="D-ribose-5-phosphate isomerase (RpiA), lid domain"/>
    <property type="match status" value="1"/>
</dbReference>
<name>A0A4R6YBR2_9BURK</name>
<dbReference type="SUPFAM" id="SSF100950">
    <property type="entry name" value="NagB/RpiA/CoA transferase-like"/>
    <property type="match status" value="1"/>
</dbReference>
<dbReference type="InterPro" id="IPR020672">
    <property type="entry name" value="Ribose5P_isomerase_typA_subgr"/>
</dbReference>
<dbReference type="InterPro" id="IPR004788">
    <property type="entry name" value="Ribose5P_isomerase_type_A"/>
</dbReference>
<protein>
    <recommendedName>
        <fullName evidence="3">Ribose-5-phosphate isomerase A</fullName>
        <ecNumber evidence="3">5.3.1.6</ecNumber>
    </recommendedName>
    <alternativeName>
        <fullName evidence="3">Phosphoriboisomerase A</fullName>
        <shortName evidence="3">PRI</shortName>
    </alternativeName>
</protein>
<comment type="pathway">
    <text evidence="3">Carbohydrate degradation; pentose phosphate pathway; D-ribose 5-phosphate from D-ribulose 5-phosphate (non-oxidative stage): step 1/1.</text>
</comment>
<feature type="binding site" evidence="3">
    <location>
        <begin position="170"/>
        <end position="173"/>
    </location>
    <ligand>
        <name>substrate</name>
    </ligand>
</feature>
<evidence type="ECO:0000256" key="1">
    <source>
        <dbReference type="ARBA" id="ARBA00001713"/>
    </source>
</evidence>
<organism evidence="4 5">
    <name type="scientific">Hydromonas duriensis</name>
    <dbReference type="NCBI Taxonomy" id="1527608"/>
    <lineage>
        <taxon>Bacteria</taxon>
        <taxon>Pseudomonadati</taxon>
        <taxon>Pseudomonadota</taxon>
        <taxon>Betaproteobacteria</taxon>
        <taxon>Burkholderiales</taxon>
        <taxon>Burkholderiaceae</taxon>
        <taxon>Hydromonas</taxon>
    </lineage>
</organism>
<dbReference type="GO" id="GO:0009052">
    <property type="term" value="P:pentose-phosphate shunt, non-oxidative branch"/>
    <property type="evidence" value="ECO:0007669"/>
    <property type="project" value="UniProtKB-UniRule"/>
</dbReference>
<feature type="binding site" evidence="3">
    <location>
        <begin position="236"/>
        <end position="239"/>
    </location>
    <ligand>
        <name>substrate</name>
    </ligand>
</feature>
<reference evidence="4 5" key="1">
    <citation type="submission" date="2019-03" db="EMBL/GenBank/DDBJ databases">
        <title>Genomic Encyclopedia of Type Strains, Phase IV (KMG-IV): sequencing the most valuable type-strain genomes for metagenomic binning, comparative biology and taxonomic classification.</title>
        <authorList>
            <person name="Goeker M."/>
        </authorList>
    </citation>
    <scope>NUCLEOTIDE SEQUENCE [LARGE SCALE GENOMIC DNA]</scope>
    <source>
        <strain evidence="4 5">DSM 102852</strain>
    </source>
</reference>
<comment type="similarity">
    <text evidence="3">Belongs to the ribose 5-phosphate isomerase family.</text>
</comment>
<dbReference type="Gene3D" id="3.30.70.260">
    <property type="match status" value="1"/>
</dbReference>
<evidence type="ECO:0000313" key="5">
    <source>
        <dbReference type="Proteomes" id="UP000294480"/>
    </source>
</evidence>
<dbReference type="Pfam" id="PF01809">
    <property type="entry name" value="YidD"/>
    <property type="match status" value="1"/>
</dbReference>
<dbReference type="GO" id="GO:0006014">
    <property type="term" value="P:D-ribose metabolic process"/>
    <property type="evidence" value="ECO:0007669"/>
    <property type="project" value="TreeGrafter"/>
</dbReference>
<accession>A0A4R6YBR2</accession>
<sequence length="366" mass="39852">MRWIFLSVIRFYQLYISPHKGFECAFRIHSGRASCSKLGYRVIRRFGTLKGLILLQQRLLRCTEANKKLIQFSTPYKSQQAGFCDASCDIPSDCACFELSGEIANCIDIGSCGFTSKGNNLKYARPLSITPDSQSTFKAIKIMNQNELKRLVAQKAIEYVPHNTIIGVGTGSTADLFIDELALIKDKIIGAIASSERTKQRLEGHGIQVFDVNEVESVPVYIDGADEIDTEGNMIKGGGAAHTREKICASIAEQFICIADASKEVNILGTFPLPVEVVPLAREAVARQLSDLGGRPVWRKHADGTPLITDNGCHILDVHGLSINEPLALEIQLSIIPGVLTVGIFAQNAADIALIATAEGVKTISY</sequence>
<dbReference type="AlphaFoldDB" id="A0A4R6YBR2"/>
<dbReference type="UniPathway" id="UPA00115">
    <property type="reaction ID" value="UER00412"/>
</dbReference>
<dbReference type="FunFam" id="3.40.50.1360:FF:000001">
    <property type="entry name" value="Ribose-5-phosphate isomerase A"/>
    <property type="match status" value="1"/>
</dbReference>
<comment type="function">
    <text evidence="3">Catalyzes the reversible conversion of ribose-5-phosphate to ribulose 5-phosphate.</text>
</comment>
<dbReference type="CDD" id="cd01398">
    <property type="entry name" value="RPI_A"/>
    <property type="match status" value="1"/>
</dbReference>
<dbReference type="SMART" id="SM01234">
    <property type="entry name" value="Haemolytic"/>
    <property type="match status" value="1"/>
</dbReference>
<dbReference type="GO" id="GO:0004751">
    <property type="term" value="F:ribose-5-phosphate isomerase activity"/>
    <property type="evidence" value="ECO:0007669"/>
    <property type="project" value="UniProtKB-UniRule"/>
</dbReference>
<dbReference type="EC" id="5.3.1.6" evidence="3"/>
<dbReference type="Proteomes" id="UP000294480">
    <property type="component" value="Unassembled WGS sequence"/>
</dbReference>
<comment type="subunit">
    <text evidence="3">Homodimer.</text>
</comment>
<feature type="binding site" evidence="3">
    <location>
        <position position="263"/>
    </location>
    <ligand>
        <name>substrate</name>
    </ligand>
</feature>
<evidence type="ECO:0000313" key="4">
    <source>
        <dbReference type="EMBL" id="TDR33137.1"/>
    </source>
</evidence>
<proteinExistence type="inferred from homology"/>
<dbReference type="PANTHER" id="PTHR11934">
    <property type="entry name" value="RIBOSE-5-PHOSPHATE ISOMERASE"/>
    <property type="match status" value="1"/>
</dbReference>
<gene>
    <name evidence="3" type="primary">rpiA</name>
    <name evidence="4" type="ORF">DFR44_101190</name>
</gene>
<evidence type="ECO:0000256" key="2">
    <source>
        <dbReference type="ARBA" id="ARBA00023235"/>
    </source>
</evidence>
<dbReference type="InterPro" id="IPR002696">
    <property type="entry name" value="Membr_insert_effic_factor_YidD"/>
</dbReference>
<dbReference type="NCBIfam" id="NF001924">
    <property type="entry name" value="PRK00702.1"/>
    <property type="match status" value="1"/>
</dbReference>
<dbReference type="Pfam" id="PF06026">
    <property type="entry name" value="Rib_5-P_isom_A"/>
    <property type="match status" value="1"/>
</dbReference>
<feature type="active site" description="Proton acceptor" evidence="3">
    <location>
        <position position="245"/>
    </location>
</feature>
<dbReference type="NCBIfam" id="TIGR00278">
    <property type="entry name" value="membrane protein insertion efficiency factor YidD"/>
    <property type="match status" value="1"/>
</dbReference>
<keyword evidence="5" id="KW-1185">Reference proteome</keyword>
<feature type="binding site" evidence="3">
    <location>
        <begin position="223"/>
        <end position="226"/>
    </location>
    <ligand>
        <name>substrate</name>
    </ligand>
</feature>
<evidence type="ECO:0000256" key="3">
    <source>
        <dbReference type="HAMAP-Rule" id="MF_00170"/>
    </source>
</evidence>
<dbReference type="HAMAP" id="MF_00170">
    <property type="entry name" value="Rib_5P_isom_A"/>
    <property type="match status" value="1"/>
</dbReference>
<dbReference type="NCBIfam" id="TIGR00021">
    <property type="entry name" value="rpiA"/>
    <property type="match status" value="1"/>
</dbReference>
<keyword evidence="2 3" id="KW-0413">Isomerase</keyword>
<comment type="caution">
    <text evidence="4">The sequence shown here is derived from an EMBL/GenBank/DDBJ whole genome shotgun (WGS) entry which is preliminary data.</text>
</comment>
<dbReference type="GO" id="GO:0005829">
    <property type="term" value="C:cytosol"/>
    <property type="evidence" value="ECO:0007669"/>
    <property type="project" value="TreeGrafter"/>
</dbReference>
<dbReference type="PANTHER" id="PTHR11934:SF0">
    <property type="entry name" value="RIBOSE-5-PHOSPHATE ISOMERASE"/>
    <property type="match status" value="1"/>
</dbReference>
<comment type="catalytic activity">
    <reaction evidence="1 3">
        <text>aldehydo-D-ribose 5-phosphate = D-ribulose 5-phosphate</text>
        <dbReference type="Rhea" id="RHEA:14657"/>
        <dbReference type="ChEBI" id="CHEBI:58121"/>
        <dbReference type="ChEBI" id="CHEBI:58273"/>
        <dbReference type="EC" id="5.3.1.6"/>
    </reaction>
</comment>